<keyword evidence="15" id="KW-0282">Flagellum</keyword>
<keyword evidence="5 14" id="KW-1003">Cell membrane</keyword>
<evidence type="ECO:0000256" key="13">
    <source>
        <dbReference type="NCBIfam" id="TIGR01400"/>
    </source>
</evidence>
<feature type="transmembrane region" description="Helical" evidence="14">
    <location>
        <begin position="54"/>
        <end position="73"/>
    </location>
</feature>
<dbReference type="Proteomes" id="UP000767291">
    <property type="component" value="Unassembled WGS sequence"/>
</dbReference>
<keyword evidence="10 14" id="KW-0472">Membrane</keyword>
<dbReference type="InterPro" id="IPR006303">
    <property type="entry name" value="FliR"/>
</dbReference>
<comment type="subcellular location">
    <subcellularLocation>
        <location evidence="14">Cell membrane</location>
        <topology evidence="14">Multi-pass membrane protein</topology>
    </subcellularLocation>
    <subcellularLocation>
        <location evidence="14">Bacterial flagellum basal body</location>
    </subcellularLocation>
</comment>
<keyword evidence="9 14" id="KW-1133">Transmembrane helix</keyword>
<evidence type="ECO:0000256" key="6">
    <source>
        <dbReference type="ARBA" id="ARBA00022692"/>
    </source>
</evidence>
<keyword evidence="4" id="KW-0813">Transport</keyword>
<feature type="transmembrane region" description="Helical" evidence="14">
    <location>
        <begin position="29"/>
        <end position="47"/>
    </location>
</feature>
<name>A0ABS4ECJ1_9FIRM</name>
<organism evidence="15 16">
    <name type="scientific">Metaclostridioides mangenotii</name>
    <dbReference type="NCBI Taxonomy" id="1540"/>
    <lineage>
        <taxon>Bacteria</taxon>
        <taxon>Bacillati</taxon>
        <taxon>Bacillota</taxon>
        <taxon>Clostridia</taxon>
        <taxon>Peptostreptococcales</taxon>
        <taxon>Peptostreptococcaceae</taxon>
        <taxon>Metaclostridioides</taxon>
    </lineage>
</organism>
<reference evidence="15 16" key="1">
    <citation type="submission" date="2021-03" db="EMBL/GenBank/DDBJ databases">
        <title>Genomic Encyclopedia of Type Strains, Phase IV (KMG-IV): sequencing the most valuable type-strain genomes for metagenomic binning, comparative biology and taxonomic classification.</title>
        <authorList>
            <person name="Goeker M."/>
        </authorList>
    </citation>
    <scope>NUCLEOTIDE SEQUENCE [LARGE SCALE GENOMIC DNA]</scope>
    <source>
        <strain evidence="15 16">DSM 1289</strain>
    </source>
</reference>
<comment type="similarity">
    <text evidence="3">Belongs to the type III secretion exporter family.</text>
</comment>
<dbReference type="PANTHER" id="PTHR30531:SF12">
    <property type="entry name" value="FLAGELLAR BIOSYNTHETIC PROTEIN FLHB"/>
    <property type="match status" value="1"/>
</dbReference>
<feature type="transmembrane region" description="Helical" evidence="14">
    <location>
        <begin position="277"/>
        <end position="298"/>
    </location>
</feature>
<dbReference type="InterPro" id="IPR006136">
    <property type="entry name" value="FlhB"/>
</dbReference>
<keyword evidence="11 14" id="KW-0975">Bacterial flagellum</keyword>
<dbReference type="Pfam" id="PF01311">
    <property type="entry name" value="Bac_export_1"/>
    <property type="match status" value="1"/>
</dbReference>
<comment type="caution">
    <text evidence="15">The sequence shown here is derived from an EMBL/GenBank/DDBJ whole genome shotgun (WGS) entry which is preliminary data.</text>
</comment>
<dbReference type="Pfam" id="PF01312">
    <property type="entry name" value="Bac_export_2"/>
    <property type="match status" value="1"/>
</dbReference>
<evidence type="ECO:0000256" key="8">
    <source>
        <dbReference type="ARBA" id="ARBA00022927"/>
    </source>
</evidence>
<keyword evidence="12" id="KW-1006">Bacterial flagellum protein export</keyword>
<dbReference type="EMBL" id="JAGGJX010000004">
    <property type="protein sequence ID" value="MBP1855639.1"/>
    <property type="molecule type" value="Genomic_DNA"/>
</dbReference>
<dbReference type="NCBIfam" id="TIGR00328">
    <property type="entry name" value="flhB"/>
    <property type="match status" value="1"/>
</dbReference>
<feature type="transmembrane region" description="Helical" evidence="14">
    <location>
        <begin position="201"/>
        <end position="222"/>
    </location>
</feature>
<feature type="transmembrane region" description="Helical" evidence="14">
    <location>
        <begin position="336"/>
        <end position="361"/>
    </location>
</feature>
<feature type="transmembrane region" description="Helical" evidence="14">
    <location>
        <begin position="114"/>
        <end position="136"/>
    </location>
</feature>
<evidence type="ECO:0000256" key="4">
    <source>
        <dbReference type="ARBA" id="ARBA00022448"/>
    </source>
</evidence>
<evidence type="ECO:0000313" key="16">
    <source>
        <dbReference type="Proteomes" id="UP000767291"/>
    </source>
</evidence>
<feature type="transmembrane region" description="Helical" evidence="14">
    <location>
        <begin position="390"/>
        <end position="408"/>
    </location>
</feature>
<sequence length="603" mass="67719">MYVFIRVLAFFASLTMLFPKGTPNAFKVIFSIMISVLLAFNMDVQLLEHTDSTVEIILCGVSETLTGLILGYITNICFYSIRFAGSLIDFQMGLSMLSIFDPGSNSQTTLTENIMNWLAIMLFFSIDGFQILISGIKYSFEVIQIGSGLLIYNTQYIVDIFVQCFSIGFKIAIPIIICLILADFILGLISRSVPQLNVMLIGMPLKLLVGMTLLMMVLPLIINEIISLFKEIPNMYDGTFQAGAMVFMLSSEKTEDATNKKKKDERKKGNIAKSKEVTSALTLVGFTILLPSLTKFMVNSFTGVLSEFLTFNYYTELTYSGIQNIVINGITYILKLFLPIASIFLVLGVAGNLLQTGLLFTSEGLKPKLSKLDPIKGLKNIFSMKNLGTLVKNLFIVAVLGYIGYSFYKNKYMEVIKLSNVYIPTLIYEIENLVFEILTKICIALSVIALADFLFQKFTYKKSIRMTKQEIKDEYKQSEGDPQLKSKIKQKQREISSQTRIQAVPKATVIITNPTHISVAIKYEKGVDEAPVVIAKGADKLAFKIREIAAEHNIEIMENKPLAQTLYKNVAIDQEVPEEMYQAVAEILVAVYKIKNRYKPIRK</sequence>
<dbReference type="NCBIfam" id="TIGR01400">
    <property type="entry name" value="fliR"/>
    <property type="match status" value="1"/>
</dbReference>
<dbReference type="InterPro" id="IPR006135">
    <property type="entry name" value="T3SS_substrate_exporter"/>
</dbReference>
<dbReference type="PANTHER" id="PTHR30531">
    <property type="entry name" value="FLAGELLAR BIOSYNTHETIC PROTEIN FLHB"/>
    <property type="match status" value="1"/>
</dbReference>
<evidence type="ECO:0000256" key="14">
    <source>
        <dbReference type="RuleBase" id="RU362071"/>
    </source>
</evidence>
<evidence type="ECO:0000313" key="15">
    <source>
        <dbReference type="EMBL" id="MBP1855639.1"/>
    </source>
</evidence>
<dbReference type="RefSeq" id="WP_209457057.1">
    <property type="nucleotide sequence ID" value="NZ_BAAACS010000004.1"/>
</dbReference>
<keyword evidence="7" id="KW-1005">Bacterial flagellum biogenesis</keyword>
<evidence type="ECO:0000256" key="3">
    <source>
        <dbReference type="ARBA" id="ARBA00010690"/>
    </source>
</evidence>
<keyword evidence="15" id="KW-0966">Cell projection</keyword>
<dbReference type="NCBIfam" id="NF009411">
    <property type="entry name" value="PRK12772.1"/>
    <property type="match status" value="1"/>
</dbReference>
<dbReference type="SUPFAM" id="SSF160544">
    <property type="entry name" value="EscU C-terminal domain-like"/>
    <property type="match status" value="1"/>
</dbReference>
<dbReference type="InterPro" id="IPR029025">
    <property type="entry name" value="T3SS_substrate_exporter_C"/>
</dbReference>
<evidence type="ECO:0000256" key="11">
    <source>
        <dbReference type="ARBA" id="ARBA00023143"/>
    </source>
</evidence>
<comment type="similarity">
    <text evidence="2 14">Belongs to the FliR/MopE/SpaR family.</text>
</comment>
<keyword evidence="8" id="KW-0653">Protein transport</keyword>
<gene>
    <name evidence="15" type="ORF">J2Z43_002037</name>
</gene>
<keyword evidence="16" id="KW-1185">Reference proteome</keyword>
<evidence type="ECO:0000256" key="9">
    <source>
        <dbReference type="ARBA" id="ARBA00022989"/>
    </source>
</evidence>
<evidence type="ECO:0000256" key="1">
    <source>
        <dbReference type="ARBA" id="ARBA00002578"/>
    </source>
</evidence>
<evidence type="ECO:0000256" key="7">
    <source>
        <dbReference type="ARBA" id="ARBA00022795"/>
    </source>
</evidence>
<feature type="transmembrane region" description="Helical" evidence="14">
    <location>
        <begin position="437"/>
        <end position="455"/>
    </location>
</feature>
<dbReference type="Gene3D" id="6.10.250.2080">
    <property type="match status" value="1"/>
</dbReference>
<accession>A0ABS4ECJ1</accession>
<protein>
    <recommendedName>
        <fullName evidence="13 14">Flagellar biosynthetic protein FliR</fullName>
    </recommendedName>
</protein>
<dbReference type="InterPro" id="IPR002010">
    <property type="entry name" value="T3SS_IM_R"/>
</dbReference>
<dbReference type="Gene3D" id="3.40.1690.10">
    <property type="entry name" value="secretion proteins EscU"/>
    <property type="match status" value="1"/>
</dbReference>
<dbReference type="PRINTS" id="PR00950">
    <property type="entry name" value="TYPE3IMSPROT"/>
</dbReference>
<keyword evidence="15" id="KW-0969">Cilium</keyword>
<proteinExistence type="inferred from homology"/>
<feature type="transmembrane region" description="Helical" evidence="14">
    <location>
        <begin position="169"/>
        <end position="189"/>
    </location>
</feature>
<evidence type="ECO:0000256" key="10">
    <source>
        <dbReference type="ARBA" id="ARBA00023136"/>
    </source>
</evidence>
<evidence type="ECO:0000256" key="12">
    <source>
        <dbReference type="ARBA" id="ARBA00023225"/>
    </source>
</evidence>
<keyword evidence="6 14" id="KW-0812">Transmembrane</keyword>
<evidence type="ECO:0000256" key="2">
    <source>
        <dbReference type="ARBA" id="ARBA00009772"/>
    </source>
</evidence>
<evidence type="ECO:0000256" key="5">
    <source>
        <dbReference type="ARBA" id="ARBA00022475"/>
    </source>
</evidence>
<comment type="function">
    <text evidence="1 14">Role in flagellar biosynthesis.</text>
</comment>